<gene>
    <name evidence="1" type="ORF">BpHYR1_028771</name>
</gene>
<dbReference type="AlphaFoldDB" id="A0A3M7RS86"/>
<dbReference type="EMBL" id="REGN01002743">
    <property type="protein sequence ID" value="RNA26423.1"/>
    <property type="molecule type" value="Genomic_DNA"/>
</dbReference>
<keyword evidence="2" id="KW-1185">Reference proteome</keyword>
<accession>A0A3M7RS86</accession>
<evidence type="ECO:0000313" key="2">
    <source>
        <dbReference type="Proteomes" id="UP000276133"/>
    </source>
</evidence>
<organism evidence="1 2">
    <name type="scientific">Brachionus plicatilis</name>
    <name type="common">Marine rotifer</name>
    <name type="synonym">Brachionus muelleri</name>
    <dbReference type="NCBI Taxonomy" id="10195"/>
    <lineage>
        <taxon>Eukaryota</taxon>
        <taxon>Metazoa</taxon>
        <taxon>Spiralia</taxon>
        <taxon>Gnathifera</taxon>
        <taxon>Rotifera</taxon>
        <taxon>Eurotatoria</taxon>
        <taxon>Monogononta</taxon>
        <taxon>Pseudotrocha</taxon>
        <taxon>Ploima</taxon>
        <taxon>Brachionidae</taxon>
        <taxon>Brachionus</taxon>
    </lineage>
</organism>
<sequence>MHSMSIPLCDSQRFYQNLFGNSSQPKEESRRYKILQIQSNMRAIFYSNHTATIERHLVLLSMSSANTDVKRHQVYTLSGIRIFQHWEIYLSFIDLDKCFDLSELRWKVQSGANHLSLNLHHEHEIRFKIMKHGTMNNRAMIQTSFHFNQLNNLLKRTWSKYGLLILSNKIFFFSENDPELKFRRDRNQIALETNLYCFLPIVVYIC</sequence>
<name>A0A3M7RS86_BRAPC</name>
<proteinExistence type="predicted"/>
<protein>
    <submittedName>
        <fullName evidence="1">Uncharacterized protein</fullName>
    </submittedName>
</protein>
<dbReference type="Proteomes" id="UP000276133">
    <property type="component" value="Unassembled WGS sequence"/>
</dbReference>
<reference evidence="1 2" key="1">
    <citation type="journal article" date="2018" name="Sci. Rep.">
        <title>Genomic signatures of local adaptation to the degree of environmental predictability in rotifers.</title>
        <authorList>
            <person name="Franch-Gras L."/>
            <person name="Hahn C."/>
            <person name="Garcia-Roger E.M."/>
            <person name="Carmona M.J."/>
            <person name="Serra M."/>
            <person name="Gomez A."/>
        </authorList>
    </citation>
    <scope>NUCLEOTIDE SEQUENCE [LARGE SCALE GENOMIC DNA]</scope>
    <source>
        <strain evidence="1">HYR1</strain>
    </source>
</reference>
<evidence type="ECO:0000313" key="1">
    <source>
        <dbReference type="EMBL" id="RNA26423.1"/>
    </source>
</evidence>
<comment type="caution">
    <text evidence="1">The sequence shown here is derived from an EMBL/GenBank/DDBJ whole genome shotgun (WGS) entry which is preliminary data.</text>
</comment>